<evidence type="ECO:0000313" key="3">
    <source>
        <dbReference type="EMBL" id="PFH53336.1"/>
    </source>
</evidence>
<gene>
    <name evidence="3" type="ORF">AMATHDRAFT_137855</name>
</gene>
<dbReference type="STRING" id="703135.A0A2A9NZ61"/>
<dbReference type="EMBL" id="KZ301974">
    <property type="protein sequence ID" value="PFH53336.1"/>
    <property type="molecule type" value="Genomic_DNA"/>
</dbReference>
<dbReference type="Proteomes" id="UP000242287">
    <property type="component" value="Unassembled WGS sequence"/>
</dbReference>
<dbReference type="Gene3D" id="3.40.50.1820">
    <property type="entry name" value="alpha/beta hydrolase"/>
    <property type="match status" value="1"/>
</dbReference>
<protein>
    <recommendedName>
        <fullName evidence="2">BD-FAE-like domain-containing protein</fullName>
    </recommendedName>
</protein>
<name>A0A2A9NZ61_9AGAR</name>
<evidence type="ECO:0000259" key="2">
    <source>
        <dbReference type="Pfam" id="PF20434"/>
    </source>
</evidence>
<keyword evidence="1" id="KW-0378">Hydrolase</keyword>
<dbReference type="InterPro" id="IPR050300">
    <property type="entry name" value="GDXG_lipolytic_enzyme"/>
</dbReference>
<reference evidence="3 4" key="1">
    <citation type="submission" date="2014-02" db="EMBL/GenBank/DDBJ databases">
        <title>Transposable element dynamics among asymbiotic and ectomycorrhizal Amanita fungi.</title>
        <authorList>
            <consortium name="DOE Joint Genome Institute"/>
            <person name="Hess J."/>
            <person name="Skrede I."/>
            <person name="Wolfe B."/>
            <person name="LaButti K."/>
            <person name="Ohm R.A."/>
            <person name="Grigoriev I.V."/>
            <person name="Pringle A."/>
        </authorList>
    </citation>
    <scope>NUCLEOTIDE SEQUENCE [LARGE SCALE GENOMIC DNA]</scope>
    <source>
        <strain evidence="3 4">SKay4041</strain>
    </source>
</reference>
<organism evidence="3 4">
    <name type="scientific">Amanita thiersii Skay4041</name>
    <dbReference type="NCBI Taxonomy" id="703135"/>
    <lineage>
        <taxon>Eukaryota</taxon>
        <taxon>Fungi</taxon>
        <taxon>Dikarya</taxon>
        <taxon>Basidiomycota</taxon>
        <taxon>Agaricomycotina</taxon>
        <taxon>Agaricomycetes</taxon>
        <taxon>Agaricomycetidae</taxon>
        <taxon>Agaricales</taxon>
        <taxon>Pluteineae</taxon>
        <taxon>Amanitaceae</taxon>
        <taxon>Amanita</taxon>
    </lineage>
</organism>
<evidence type="ECO:0000313" key="4">
    <source>
        <dbReference type="Proteomes" id="UP000242287"/>
    </source>
</evidence>
<dbReference type="SUPFAM" id="SSF53474">
    <property type="entry name" value="alpha/beta-Hydrolases"/>
    <property type="match status" value="1"/>
</dbReference>
<dbReference type="PANTHER" id="PTHR48081">
    <property type="entry name" value="AB HYDROLASE SUPERFAMILY PROTEIN C4A8.06C"/>
    <property type="match status" value="1"/>
</dbReference>
<dbReference type="AlphaFoldDB" id="A0A2A9NZ61"/>
<dbReference type="Pfam" id="PF20434">
    <property type="entry name" value="BD-FAE"/>
    <property type="match status" value="1"/>
</dbReference>
<feature type="domain" description="BD-FAE-like" evidence="2">
    <location>
        <begin position="21"/>
        <end position="165"/>
    </location>
</feature>
<keyword evidence="4" id="KW-1185">Reference proteome</keyword>
<dbReference type="GO" id="GO:0016787">
    <property type="term" value="F:hydrolase activity"/>
    <property type="evidence" value="ECO:0007669"/>
    <property type="project" value="UniProtKB-KW"/>
</dbReference>
<dbReference type="OrthoDB" id="408631at2759"/>
<evidence type="ECO:0000256" key="1">
    <source>
        <dbReference type="ARBA" id="ARBA00022801"/>
    </source>
</evidence>
<accession>A0A2A9NZ61</accession>
<dbReference type="InterPro" id="IPR029058">
    <property type="entry name" value="AB_hydrolase_fold"/>
</dbReference>
<proteinExistence type="predicted"/>
<dbReference type="PANTHER" id="PTHR48081:SF3">
    <property type="entry name" value="ALPHA_BETA HYDROLASE FOLD-3 DOMAIN-CONTAINING PROTEIN"/>
    <property type="match status" value="1"/>
</dbReference>
<sequence>MAYPEPIEIAFKHVDGLDIMMDVYLPEKATEKDPAPVLLWWHGGGLLQGTRKGLGPHMLRAPANHDLCIVSADYRLAPQTRMPSILSDCVDAIKYIRSPAFAAATQNRVNPSKLALSGSSAGGWLSLLNGLGIGYEACGLGAEVPKAGSIAAIAPIYPITDLLDPFWSTKKYPVSYMGRMIERSEVEPFINSVDEKTSGAAVNSRRAIFYHYMVQEGILEPLLLDGTNIPPETFSVAAAIKSRKIAISPPPTYIVHGNADLKVPHRQSTDVVAAYKAIGVEVEYEEPEGLDHGYDLAESVDMAGMYDFIVRALKA</sequence>
<dbReference type="InterPro" id="IPR049492">
    <property type="entry name" value="BD-FAE-like_dom"/>
</dbReference>